<evidence type="ECO:0000256" key="2">
    <source>
        <dbReference type="ARBA" id="ARBA00023125"/>
    </source>
</evidence>
<dbReference type="SUPFAM" id="SSF46689">
    <property type="entry name" value="Homeodomain-like"/>
    <property type="match status" value="1"/>
</dbReference>
<name>A0A7X0J2G7_9SPHI</name>
<feature type="domain" description="HTH araC/xylS-type" evidence="4">
    <location>
        <begin position="181"/>
        <end position="279"/>
    </location>
</feature>
<dbReference type="Gene3D" id="1.10.10.60">
    <property type="entry name" value="Homeodomain-like"/>
    <property type="match status" value="1"/>
</dbReference>
<dbReference type="GO" id="GO:0003700">
    <property type="term" value="F:DNA-binding transcription factor activity"/>
    <property type="evidence" value="ECO:0007669"/>
    <property type="project" value="InterPro"/>
</dbReference>
<keyword evidence="2 5" id="KW-0238">DNA-binding</keyword>
<dbReference type="Proteomes" id="UP000521017">
    <property type="component" value="Unassembled WGS sequence"/>
</dbReference>
<accession>A0A7X0J2G7</accession>
<evidence type="ECO:0000256" key="1">
    <source>
        <dbReference type="ARBA" id="ARBA00023015"/>
    </source>
</evidence>
<dbReference type="GO" id="GO:0043565">
    <property type="term" value="F:sequence-specific DNA binding"/>
    <property type="evidence" value="ECO:0007669"/>
    <property type="project" value="InterPro"/>
</dbReference>
<evidence type="ECO:0000259" key="4">
    <source>
        <dbReference type="PROSITE" id="PS01124"/>
    </source>
</evidence>
<evidence type="ECO:0000256" key="3">
    <source>
        <dbReference type="ARBA" id="ARBA00023163"/>
    </source>
</evidence>
<sequence length="287" mass="33639">MKLTLSDQKTGGDLLLINGEEDFDRFFYTRDRAKKYFTIAWNTGPKQTVTIDGAAHEFNTDTLLPLMFDQSFTFEKPANIVAWQFNREFYCVIDHDAEVSCAGFLFGMGDILFISLDDPELYRLRLLLDIFIQELNTQDHHIQNEMLVMLLKRLIIVVTKLARAKYVPEEKHQDQKLDIFRKFNLLVEVNFRSEHTVNYYAGLLNKSPKTLSNIYSLYHDKTPQQVIQARIILEAKRLLYYTTKSVKQITYELGFDDPAYFCNFFKRHTKQSPVVFRTDKAPSELTQ</sequence>
<dbReference type="EMBL" id="JACHCC010000005">
    <property type="protein sequence ID" value="MBB6499843.1"/>
    <property type="molecule type" value="Genomic_DNA"/>
</dbReference>
<dbReference type="RefSeq" id="WP_184624573.1">
    <property type="nucleotide sequence ID" value="NZ_JACHCC010000005.1"/>
</dbReference>
<dbReference type="InterPro" id="IPR018060">
    <property type="entry name" value="HTH_AraC"/>
</dbReference>
<keyword evidence="1" id="KW-0805">Transcription regulation</keyword>
<gene>
    <name evidence="5" type="ORF">HDF25_001987</name>
</gene>
<reference evidence="5 6" key="1">
    <citation type="submission" date="2020-08" db="EMBL/GenBank/DDBJ databases">
        <title>Genomic Encyclopedia of Type Strains, Phase IV (KMG-V): Genome sequencing to study the core and pangenomes of soil and plant-associated prokaryotes.</title>
        <authorList>
            <person name="Whitman W."/>
        </authorList>
    </citation>
    <scope>NUCLEOTIDE SEQUENCE [LARGE SCALE GENOMIC DNA]</scope>
    <source>
        <strain evidence="5 6">M2T3</strain>
    </source>
</reference>
<dbReference type="Pfam" id="PF12833">
    <property type="entry name" value="HTH_18"/>
    <property type="match status" value="1"/>
</dbReference>
<keyword evidence="3" id="KW-0804">Transcription</keyword>
<evidence type="ECO:0000313" key="6">
    <source>
        <dbReference type="Proteomes" id="UP000521017"/>
    </source>
</evidence>
<dbReference type="PANTHER" id="PTHR43280:SF32">
    <property type="entry name" value="TRANSCRIPTIONAL REGULATORY PROTEIN"/>
    <property type="match status" value="1"/>
</dbReference>
<protein>
    <submittedName>
        <fullName evidence="5">AraC-like DNA-binding protein</fullName>
    </submittedName>
</protein>
<dbReference type="SMART" id="SM00342">
    <property type="entry name" value="HTH_ARAC"/>
    <property type="match status" value="1"/>
</dbReference>
<comment type="caution">
    <text evidence="5">The sequence shown here is derived from an EMBL/GenBank/DDBJ whole genome shotgun (WGS) entry which is preliminary data.</text>
</comment>
<proteinExistence type="predicted"/>
<dbReference type="AlphaFoldDB" id="A0A7X0J2G7"/>
<dbReference type="PANTHER" id="PTHR43280">
    <property type="entry name" value="ARAC-FAMILY TRANSCRIPTIONAL REGULATOR"/>
    <property type="match status" value="1"/>
</dbReference>
<organism evidence="5 6">
    <name type="scientific">Pedobacter cryoconitis</name>
    <dbReference type="NCBI Taxonomy" id="188932"/>
    <lineage>
        <taxon>Bacteria</taxon>
        <taxon>Pseudomonadati</taxon>
        <taxon>Bacteroidota</taxon>
        <taxon>Sphingobacteriia</taxon>
        <taxon>Sphingobacteriales</taxon>
        <taxon>Sphingobacteriaceae</taxon>
        <taxon>Pedobacter</taxon>
    </lineage>
</organism>
<dbReference type="PROSITE" id="PS01124">
    <property type="entry name" value="HTH_ARAC_FAMILY_2"/>
    <property type="match status" value="1"/>
</dbReference>
<evidence type="ECO:0000313" key="5">
    <source>
        <dbReference type="EMBL" id="MBB6499843.1"/>
    </source>
</evidence>
<dbReference type="InterPro" id="IPR009057">
    <property type="entry name" value="Homeodomain-like_sf"/>
</dbReference>